<comment type="caution">
    <text evidence="3">The sequence shown here is derived from an EMBL/GenBank/DDBJ whole genome shotgun (WGS) entry which is preliminary data.</text>
</comment>
<protein>
    <submittedName>
        <fullName evidence="3">Uncharacterized protein</fullName>
    </submittedName>
</protein>
<feature type="domain" description="Transposase Tc1-like" evidence="1">
    <location>
        <begin position="57"/>
        <end position="129"/>
    </location>
</feature>
<dbReference type="InterPro" id="IPR036397">
    <property type="entry name" value="RNaseH_sf"/>
</dbReference>
<gene>
    <name evidence="3" type="ORF">APZ42_030183</name>
</gene>
<dbReference type="InterPro" id="IPR052338">
    <property type="entry name" value="Transposase_5"/>
</dbReference>
<dbReference type="Pfam" id="PF01498">
    <property type="entry name" value="HTH_Tnp_Tc3_2"/>
    <property type="match status" value="1"/>
</dbReference>
<dbReference type="GO" id="GO:0006313">
    <property type="term" value="P:DNA transposition"/>
    <property type="evidence" value="ECO:0007669"/>
    <property type="project" value="InterPro"/>
</dbReference>
<organism evidence="3 4">
    <name type="scientific">Daphnia magna</name>
    <dbReference type="NCBI Taxonomy" id="35525"/>
    <lineage>
        <taxon>Eukaryota</taxon>
        <taxon>Metazoa</taxon>
        <taxon>Ecdysozoa</taxon>
        <taxon>Arthropoda</taxon>
        <taxon>Crustacea</taxon>
        <taxon>Branchiopoda</taxon>
        <taxon>Diplostraca</taxon>
        <taxon>Cladocera</taxon>
        <taxon>Anomopoda</taxon>
        <taxon>Daphniidae</taxon>
        <taxon>Daphnia</taxon>
    </lineage>
</organism>
<dbReference type="PANTHER" id="PTHR23022">
    <property type="entry name" value="TRANSPOSABLE ELEMENT-RELATED"/>
    <property type="match status" value="1"/>
</dbReference>
<dbReference type="GO" id="GO:0003677">
    <property type="term" value="F:DNA binding"/>
    <property type="evidence" value="ECO:0007669"/>
    <property type="project" value="InterPro"/>
</dbReference>
<dbReference type="AlphaFoldDB" id="A0A164P016"/>
<dbReference type="InterPro" id="IPR002492">
    <property type="entry name" value="Transposase_Tc1-like"/>
</dbReference>
<dbReference type="EMBL" id="LRGB01002761">
    <property type="protein sequence ID" value="KZS06392.1"/>
    <property type="molecule type" value="Genomic_DNA"/>
</dbReference>
<dbReference type="InterPro" id="IPR038717">
    <property type="entry name" value="Tc1-like_DDE_dom"/>
</dbReference>
<accession>A0A164P016</accession>
<reference evidence="3 4" key="1">
    <citation type="submission" date="2016-03" db="EMBL/GenBank/DDBJ databases">
        <title>EvidentialGene: Evidence-directed Construction of Genes on Genomes.</title>
        <authorList>
            <person name="Gilbert D.G."/>
            <person name="Choi J.-H."/>
            <person name="Mockaitis K."/>
            <person name="Colbourne J."/>
            <person name="Pfrender M."/>
        </authorList>
    </citation>
    <scope>NUCLEOTIDE SEQUENCE [LARGE SCALE GENOMIC DNA]</scope>
    <source>
        <strain evidence="3 4">Xinb3</strain>
        <tissue evidence="3">Complete organism</tissue>
    </source>
</reference>
<keyword evidence="4" id="KW-1185">Reference proteome</keyword>
<dbReference type="STRING" id="35525.A0A164P016"/>
<dbReference type="PANTHER" id="PTHR23022:SF135">
    <property type="entry name" value="SI:DKEY-77F5.3"/>
    <property type="match status" value="1"/>
</dbReference>
<dbReference type="GO" id="GO:0015074">
    <property type="term" value="P:DNA integration"/>
    <property type="evidence" value="ECO:0007669"/>
    <property type="project" value="InterPro"/>
</dbReference>
<dbReference type="Gene3D" id="3.30.420.10">
    <property type="entry name" value="Ribonuclease H-like superfamily/Ribonuclease H"/>
    <property type="match status" value="1"/>
</dbReference>
<feature type="domain" description="Tc1-like transposase DDE" evidence="2">
    <location>
        <begin position="137"/>
        <end position="283"/>
    </location>
</feature>
<proteinExistence type="predicted"/>
<evidence type="ECO:0000259" key="2">
    <source>
        <dbReference type="Pfam" id="PF13358"/>
    </source>
</evidence>
<dbReference type="Proteomes" id="UP000076858">
    <property type="component" value="Unassembled WGS sequence"/>
</dbReference>
<sequence length="332" mass="38761">MYYLVWYWKSNNLVMAPRISKNTREAIIDILHLAELKKKENDKNEVGRPRLLSPADDRFIKLLSKRNRRKTLPEITSEFNVGSQHILSHSSIRRSQLRNKLNGRVALKKPLLRKQNIEKRYQFAVDHINWTTAQWDRVLWSDEGKFEIFGNKHRVYVRRGKDERTRMECIAPTVKHGGGSVMVWGAMCSSGVLPLVKIEGIMRKEHYHSILSRKAIPGGKQLLGTAFYFEQDNDPKHTARINKKYLDNQEKKGNLVLIYWPPQSPDLNPIEQLWDHLDRTLRKTPPESVTDAWGKLAKYWGEIDQSVLQQYVHSMQRRCQAVINAKGGHTKY</sequence>
<evidence type="ECO:0000313" key="3">
    <source>
        <dbReference type="EMBL" id="KZS06392.1"/>
    </source>
</evidence>
<evidence type="ECO:0000313" key="4">
    <source>
        <dbReference type="Proteomes" id="UP000076858"/>
    </source>
</evidence>
<evidence type="ECO:0000259" key="1">
    <source>
        <dbReference type="Pfam" id="PF01498"/>
    </source>
</evidence>
<name>A0A164P016_9CRUS</name>
<dbReference type="Pfam" id="PF13358">
    <property type="entry name" value="DDE_3"/>
    <property type="match status" value="1"/>
</dbReference>